<gene>
    <name evidence="2" type="ORF">ECRASSUSDP1_LOCUS9473</name>
</gene>
<organism evidence="2 3">
    <name type="scientific">Euplotes crassus</name>
    <dbReference type="NCBI Taxonomy" id="5936"/>
    <lineage>
        <taxon>Eukaryota</taxon>
        <taxon>Sar</taxon>
        <taxon>Alveolata</taxon>
        <taxon>Ciliophora</taxon>
        <taxon>Intramacronucleata</taxon>
        <taxon>Spirotrichea</taxon>
        <taxon>Hypotrichia</taxon>
        <taxon>Euplotida</taxon>
        <taxon>Euplotidae</taxon>
        <taxon>Moneuplotes</taxon>
    </lineage>
</organism>
<evidence type="ECO:0000256" key="1">
    <source>
        <dbReference type="SAM" id="MobiDB-lite"/>
    </source>
</evidence>
<proteinExistence type="predicted"/>
<dbReference type="Proteomes" id="UP001295684">
    <property type="component" value="Unassembled WGS sequence"/>
</dbReference>
<reference evidence="2" key="1">
    <citation type="submission" date="2023-07" db="EMBL/GenBank/DDBJ databases">
        <authorList>
            <consortium name="AG Swart"/>
            <person name="Singh M."/>
            <person name="Singh A."/>
            <person name="Seah K."/>
            <person name="Emmerich C."/>
        </authorList>
    </citation>
    <scope>NUCLEOTIDE SEQUENCE</scope>
    <source>
        <strain evidence="2">DP1</strain>
    </source>
</reference>
<evidence type="ECO:0000313" key="2">
    <source>
        <dbReference type="EMBL" id="CAI2368183.1"/>
    </source>
</evidence>
<dbReference type="AlphaFoldDB" id="A0AAD1UF56"/>
<accession>A0AAD1UF56</accession>
<feature type="compositionally biased region" description="Polar residues" evidence="1">
    <location>
        <begin position="81"/>
        <end position="90"/>
    </location>
</feature>
<name>A0AAD1UF56_EUPCR</name>
<sequence>MGFEEIREQLNYLHRKRDYSKRKNKFEISDEKENNINDCSISASDCKGDHRSSSLSLPARSRRGTKAELQPNPSMMRKLRSNGSPNSKGMFTSYVPEKDPKNKARYLPPSKLKKGPANYQGRRTVKFKEESDYSMEYFGPIKKEKKPAPKKIMCVTEIMVDLSESETSVVDDYDETTSQEKPLPSSSSDNPTVNCASLNESATKSSDSKNMLPPDKWSFIFNVRKRSQKGREKEEEENKESKISKSLIDKIHKQKDIFRMPPAKTNKKSLNKKQERLNRNLEALIYKKFNNRKSVSKILQKTAKLQKNIDRKVLGEPVESQETGDAIRHCMMKRIKGFQMARAGNYNRKERTRGKIDAKHLKLKYQSYKQKRKTKNFNLFSLKQLDFPDANNLLKKKLYEYEFDNDVESDHDEITKTCYVRLKDLTISLKEHLEMGEMYDNDDDDIAIKEHVGYSN</sequence>
<feature type="compositionally biased region" description="Polar residues" evidence="1">
    <location>
        <begin position="184"/>
        <end position="209"/>
    </location>
</feature>
<dbReference type="EMBL" id="CAMPGE010009310">
    <property type="protein sequence ID" value="CAI2368183.1"/>
    <property type="molecule type" value="Genomic_DNA"/>
</dbReference>
<protein>
    <submittedName>
        <fullName evidence="2">Uncharacterized protein</fullName>
    </submittedName>
</protein>
<feature type="region of interest" description="Disordered" evidence="1">
    <location>
        <begin position="169"/>
        <end position="213"/>
    </location>
</feature>
<feature type="region of interest" description="Disordered" evidence="1">
    <location>
        <begin position="32"/>
        <end position="125"/>
    </location>
</feature>
<keyword evidence="3" id="KW-1185">Reference proteome</keyword>
<comment type="caution">
    <text evidence="2">The sequence shown here is derived from an EMBL/GenBank/DDBJ whole genome shotgun (WGS) entry which is preliminary data.</text>
</comment>
<evidence type="ECO:0000313" key="3">
    <source>
        <dbReference type="Proteomes" id="UP001295684"/>
    </source>
</evidence>